<comment type="caution">
    <text evidence="6">The sequence shown here is derived from an EMBL/GenBank/DDBJ whole genome shotgun (WGS) entry which is preliminary data.</text>
</comment>
<reference evidence="6 7" key="1">
    <citation type="submission" date="2020-05" db="EMBL/GenBank/DDBJ databases">
        <title>MicrobeNet Type strains.</title>
        <authorList>
            <person name="Nicholson A.C."/>
        </authorList>
    </citation>
    <scope>NUCLEOTIDE SEQUENCE [LARGE SCALE GENOMIC DNA]</scope>
    <source>
        <strain evidence="6 7">JCM 3224</strain>
    </source>
</reference>
<keyword evidence="3 6" id="KW-0808">Transferase</keyword>
<dbReference type="GO" id="GO:0032259">
    <property type="term" value="P:methylation"/>
    <property type="evidence" value="ECO:0007669"/>
    <property type="project" value="UniProtKB-KW"/>
</dbReference>
<dbReference type="GO" id="GO:0008610">
    <property type="term" value="P:lipid biosynthetic process"/>
    <property type="evidence" value="ECO:0007669"/>
    <property type="project" value="InterPro"/>
</dbReference>
<dbReference type="InterPro" id="IPR050723">
    <property type="entry name" value="CFA/CMAS"/>
</dbReference>
<dbReference type="CDD" id="cd02440">
    <property type="entry name" value="AdoMet_MTases"/>
    <property type="match status" value="1"/>
</dbReference>
<dbReference type="Pfam" id="PF02353">
    <property type="entry name" value="CMAS"/>
    <property type="match status" value="1"/>
</dbReference>
<comment type="similarity">
    <text evidence="1">Belongs to the CFA/CMAS family.</text>
</comment>
<dbReference type="AlphaFoldDB" id="A0A849C003"/>
<evidence type="ECO:0000256" key="3">
    <source>
        <dbReference type="ARBA" id="ARBA00022679"/>
    </source>
</evidence>
<dbReference type="GO" id="GO:0008168">
    <property type="term" value="F:methyltransferase activity"/>
    <property type="evidence" value="ECO:0007669"/>
    <property type="project" value="UniProtKB-KW"/>
</dbReference>
<evidence type="ECO:0000313" key="6">
    <source>
        <dbReference type="EMBL" id="NNH68339.1"/>
    </source>
</evidence>
<proteinExistence type="inferred from homology"/>
<accession>A0A849C003</accession>
<dbReference type="EMBL" id="JABELX010000001">
    <property type="protein sequence ID" value="NNH68339.1"/>
    <property type="molecule type" value="Genomic_DNA"/>
</dbReference>
<dbReference type="InterPro" id="IPR003333">
    <property type="entry name" value="CMAS"/>
</dbReference>
<evidence type="ECO:0000313" key="7">
    <source>
        <dbReference type="Proteomes" id="UP000586827"/>
    </source>
</evidence>
<evidence type="ECO:0000256" key="1">
    <source>
        <dbReference type="ARBA" id="ARBA00010815"/>
    </source>
</evidence>
<dbReference type="PANTHER" id="PTHR43667">
    <property type="entry name" value="CYCLOPROPANE-FATTY-ACYL-PHOSPHOLIPID SYNTHASE"/>
    <property type="match status" value="1"/>
</dbReference>
<dbReference type="Proteomes" id="UP000586827">
    <property type="component" value="Unassembled WGS sequence"/>
</dbReference>
<dbReference type="Gene3D" id="3.40.50.150">
    <property type="entry name" value="Vaccinia Virus protein VP39"/>
    <property type="match status" value="1"/>
</dbReference>
<dbReference type="PIRSF" id="PIRSF003085">
    <property type="entry name" value="CMAS"/>
    <property type="match status" value="1"/>
</dbReference>
<sequence>MAAIDSRRTVTERSDAAAAAIRHHYDVGNDFYRLWLDPSLSYSCGLRETPSDTLEVAQANKLRHHLDAVDARNARAVLDIGCGWGAILRELSQARGVGCSVGLTLSTEQAEYVRAQEYSSVEVRVEDWLKYEPDEPFDGIISIGAFEHFARPDDSVEQKIGVYREFFTRCREWLNPAGTLSLQTIAYANMTAAQADSFMQQDVFPDAELPMLAEIATATEGLFEISAVTNGRLDYAWTCSEWARRLRANQAAATELVGPEVVARYLRYLTLSAMGFRMGKLTLLRLVLRPYPSGFFGARGRAIE</sequence>
<name>A0A849C003_9NOCA</name>
<keyword evidence="2 6" id="KW-0489">Methyltransferase</keyword>
<gene>
    <name evidence="6" type="ORF">HLB23_00315</name>
</gene>
<dbReference type="InterPro" id="IPR029063">
    <property type="entry name" value="SAM-dependent_MTases_sf"/>
</dbReference>
<keyword evidence="5" id="KW-0443">Lipid metabolism</keyword>
<organism evidence="6 7">
    <name type="scientific">Nocardia uniformis</name>
    <dbReference type="NCBI Taxonomy" id="53432"/>
    <lineage>
        <taxon>Bacteria</taxon>
        <taxon>Bacillati</taxon>
        <taxon>Actinomycetota</taxon>
        <taxon>Actinomycetes</taxon>
        <taxon>Mycobacteriales</taxon>
        <taxon>Nocardiaceae</taxon>
        <taxon>Nocardia</taxon>
    </lineage>
</organism>
<dbReference type="RefSeq" id="WP_067527386.1">
    <property type="nucleotide sequence ID" value="NZ_JABELX010000001.1"/>
</dbReference>
<protein>
    <submittedName>
        <fullName evidence="6">Class I SAM-dependent methyltransferase</fullName>
    </submittedName>
</protein>
<keyword evidence="7" id="KW-1185">Reference proteome</keyword>
<evidence type="ECO:0000256" key="4">
    <source>
        <dbReference type="ARBA" id="ARBA00022691"/>
    </source>
</evidence>
<evidence type="ECO:0000256" key="5">
    <source>
        <dbReference type="ARBA" id="ARBA00023098"/>
    </source>
</evidence>
<dbReference type="SUPFAM" id="SSF53335">
    <property type="entry name" value="S-adenosyl-L-methionine-dependent methyltransferases"/>
    <property type="match status" value="1"/>
</dbReference>
<dbReference type="PANTHER" id="PTHR43667:SF1">
    <property type="entry name" value="CYCLOPROPANE-FATTY-ACYL-PHOSPHOLIPID SYNTHASE"/>
    <property type="match status" value="1"/>
</dbReference>
<keyword evidence="4" id="KW-0949">S-adenosyl-L-methionine</keyword>
<evidence type="ECO:0000256" key="2">
    <source>
        <dbReference type="ARBA" id="ARBA00022603"/>
    </source>
</evidence>